<dbReference type="Proteomes" id="UP001163798">
    <property type="component" value="Unassembled WGS sequence"/>
</dbReference>
<evidence type="ECO:0000313" key="5">
    <source>
        <dbReference type="Proteomes" id="UP001163798"/>
    </source>
</evidence>
<reference evidence="4" key="1">
    <citation type="submission" date="2022-08" db="EMBL/GenBank/DDBJ databases">
        <authorList>
            <consortium name="DOE Joint Genome Institute"/>
            <person name="Min B."/>
            <person name="Riley R."/>
            <person name="Sierra-Patev S."/>
            <person name="Naranjo-Ortiz M."/>
            <person name="Looney B."/>
            <person name="Konkel Z."/>
            <person name="Slot J.C."/>
            <person name="Sakamoto Y."/>
            <person name="Steenwyk J.L."/>
            <person name="Rokas A."/>
            <person name="Carro J."/>
            <person name="Camarero S."/>
            <person name="Ferreira P."/>
            <person name="Molpeceres G."/>
            <person name="Ruiz-Duenas F.J."/>
            <person name="Serrano A."/>
            <person name="Henrissat B."/>
            <person name="Drula E."/>
            <person name="Hughes K.W."/>
            <person name="Mata J.L."/>
            <person name="Ishikawa N.K."/>
            <person name="Vargas-Isla R."/>
            <person name="Ushijima S."/>
            <person name="Smith C.A."/>
            <person name="Ahrendt S."/>
            <person name="Andreopoulos W."/>
            <person name="He G."/>
            <person name="Labutti K."/>
            <person name="Lipzen A."/>
            <person name="Ng V."/>
            <person name="Sandor L."/>
            <person name="Barry K."/>
            <person name="Martinez A.T."/>
            <person name="Xiao Y."/>
            <person name="Gibbons J.G."/>
            <person name="Terashima K."/>
            <person name="Hibbett D.S."/>
            <person name="Grigoriev I.V."/>
        </authorList>
    </citation>
    <scope>NUCLEOTIDE SEQUENCE</scope>
    <source>
        <strain evidence="4">TFB10291</strain>
    </source>
</reference>
<accession>A0AA38NPU9</accession>
<keyword evidence="5" id="KW-1185">Reference proteome</keyword>
<dbReference type="InterPro" id="IPR018466">
    <property type="entry name" value="Kre9/Knh1-like_N"/>
</dbReference>
<proteinExistence type="predicted"/>
<feature type="chain" id="PRO_5041270543" description="Yeast cell wall synthesis Kre9/Knh1-like N-terminal domain-containing protein" evidence="2">
    <location>
        <begin position="26"/>
        <end position="138"/>
    </location>
</feature>
<gene>
    <name evidence="4" type="ORF">GGU10DRAFT_386387</name>
</gene>
<sequence>MKFTITTSLLASAIAFSIAPNEVNAAPLSVLDVWDPTITSPVTGTVWVIGTEVNVTWSTDNIPPDGVSNGGHIYLAKEEDAIIPLSSNFDLVAANGSFTVTVPAVVPDNDYQIVLFGDSGNIGPSFTIVAPSSRRMVY</sequence>
<dbReference type="Pfam" id="PF10342">
    <property type="entry name" value="Kre9_KNH"/>
    <property type="match status" value="1"/>
</dbReference>
<organism evidence="4 5">
    <name type="scientific">Lentinula aff. detonsa</name>
    <dbReference type="NCBI Taxonomy" id="2804958"/>
    <lineage>
        <taxon>Eukaryota</taxon>
        <taxon>Fungi</taxon>
        <taxon>Dikarya</taxon>
        <taxon>Basidiomycota</taxon>
        <taxon>Agaricomycotina</taxon>
        <taxon>Agaricomycetes</taxon>
        <taxon>Agaricomycetidae</taxon>
        <taxon>Agaricales</taxon>
        <taxon>Marasmiineae</taxon>
        <taxon>Omphalotaceae</taxon>
        <taxon>Lentinula</taxon>
    </lineage>
</organism>
<feature type="signal peptide" evidence="2">
    <location>
        <begin position="1"/>
        <end position="25"/>
    </location>
</feature>
<evidence type="ECO:0000256" key="1">
    <source>
        <dbReference type="ARBA" id="ARBA00022729"/>
    </source>
</evidence>
<dbReference type="AlphaFoldDB" id="A0AA38NPU9"/>
<dbReference type="EMBL" id="MU793306">
    <property type="protein sequence ID" value="KAJ3786785.1"/>
    <property type="molecule type" value="Genomic_DNA"/>
</dbReference>
<evidence type="ECO:0000256" key="2">
    <source>
        <dbReference type="SAM" id="SignalP"/>
    </source>
</evidence>
<protein>
    <recommendedName>
        <fullName evidence="3">Yeast cell wall synthesis Kre9/Knh1-like N-terminal domain-containing protein</fullName>
    </recommendedName>
</protein>
<keyword evidence="1 2" id="KW-0732">Signal</keyword>
<name>A0AA38NPU9_9AGAR</name>
<comment type="caution">
    <text evidence="4">The sequence shown here is derived from an EMBL/GenBank/DDBJ whole genome shotgun (WGS) entry which is preliminary data.</text>
</comment>
<evidence type="ECO:0000259" key="3">
    <source>
        <dbReference type="Pfam" id="PF10342"/>
    </source>
</evidence>
<feature type="domain" description="Yeast cell wall synthesis Kre9/Knh1-like N-terminal" evidence="3">
    <location>
        <begin position="40"/>
        <end position="119"/>
    </location>
</feature>
<evidence type="ECO:0000313" key="4">
    <source>
        <dbReference type="EMBL" id="KAJ3786785.1"/>
    </source>
</evidence>